<feature type="domain" description="Radical SAM core" evidence="7">
    <location>
        <begin position="194"/>
        <end position="429"/>
    </location>
</feature>
<evidence type="ECO:0000256" key="3">
    <source>
        <dbReference type="ARBA" id="ARBA00022723"/>
    </source>
</evidence>
<organism evidence="8 9">
    <name type="scientific">Actinomadura rubrobrunea</name>
    <dbReference type="NCBI Taxonomy" id="115335"/>
    <lineage>
        <taxon>Bacteria</taxon>
        <taxon>Bacillati</taxon>
        <taxon>Actinomycetota</taxon>
        <taxon>Actinomycetes</taxon>
        <taxon>Streptosporangiales</taxon>
        <taxon>Thermomonosporaceae</taxon>
        <taxon>Actinomadura</taxon>
    </lineage>
</organism>
<reference evidence="8" key="1">
    <citation type="submission" date="2023-02" db="EMBL/GenBank/DDBJ databases">
        <title>Actinomadura rubrobrunea NBRC 14622.</title>
        <authorList>
            <person name="Ichikawa N."/>
            <person name="Sato H."/>
            <person name="Tonouchi N."/>
        </authorList>
    </citation>
    <scope>NUCLEOTIDE SEQUENCE</scope>
    <source>
        <strain evidence="8">NBRC 14622</strain>
    </source>
</reference>
<evidence type="ECO:0000256" key="2">
    <source>
        <dbReference type="ARBA" id="ARBA00022691"/>
    </source>
</evidence>
<dbReference type="GO" id="GO:0051539">
    <property type="term" value="F:4 iron, 4 sulfur cluster binding"/>
    <property type="evidence" value="ECO:0007669"/>
    <property type="project" value="UniProtKB-KW"/>
</dbReference>
<dbReference type="SMART" id="SM00729">
    <property type="entry name" value="Elp3"/>
    <property type="match status" value="1"/>
</dbReference>
<dbReference type="AlphaFoldDB" id="A0A9W6PTY3"/>
<dbReference type="InterPro" id="IPR007197">
    <property type="entry name" value="rSAM"/>
</dbReference>
<evidence type="ECO:0000259" key="6">
    <source>
        <dbReference type="PROSITE" id="PS51332"/>
    </source>
</evidence>
<dbReference type="InterPro" id="IPR034466">
    <property type="entry name" value="Methyltransferase_Class_B"/>
</dbReference>
<gene>
    <name evidence="8" type="ORF">Arub01_11620</name>
</gene>
<comment type="caution">
    <text evidence="8">The sequence shown here is derived from an EMBL/GenBank/DDBJ whole genome shotgun (WGS) entry which is preliminary data.</text>
</comment>
<comment type="cofactor">
    <cofactor evidence="1">
        <name>[4Fe-4S] cluster</name>
        <dbReference type="ChEBI" id="CHEBI:49883"/>
    </cofactor>
</comment>
<dbReference type="SFLD" id="SFLDG01123">
    <property type="entry name" value="methyltransferase_(Class_B)"/>
    <property type="match status" value="1"/>
</dbReference>
<evidence type="ECO:0000256" key="5">
    <source>
        <dbReference type="ARBA" id="ARBA00023014"/>
    </source>
</evidence>
<dbReference type="SFLD" id="SFLDG01082">
    <property type="entry name" value="B12-binding_domain_containing"/>
    <property type="match status" value="1"/>
</dbReference>
<keyword evidence="3" id="KW-0479">Metal-binding</keyword>
<dbReference type="Gene3D" id="3.40.50.280">
    <property type="entry name" value="Cobalamin-binding domain"/>
    <property type="match status" value="1"/>
</dbReference>
<dbReference type="PANTHER" id="PTHR43409">
    <property type="entry name" value="ANAEROBIC MAGNESIUM-PROTOPORPHYRIN IX MONOMETHYL ESTER CYCLASE-RELATED"/>
    <property type="match status" value="1"/>
</dbReference>
<dbReference type="InterPro" id="IPR051198">
    <property type="entry name" value="BchE-like"/>
</dbReference>
<dbReference type="CDD" id="cd01335">
    <property type="entry name" value="Radical_SAM"/>
    <property type="match status" value="1"/>
</dbReference>
<dbReference type="PROSITE" id="PS51332">
    <property type="entry name" value="B12_BINDING"/>
    <property type="match status" value="1"/>
</dbReference>
<dbReference type="Gene3D" id="3.80.30.20">
    <property type="entry name" value="tm_1862 like domain"/>
    <property type="match status" value="1"/>
</dbReference>
<dbReference type="InterPro" id="IPR006158">
    <property type="entry name" value="Cobalamin-bd"/>
</dbReference>
<dbReference type="InterPro" id="IPR023404">
    <property type="entry name" value="rSAM_horseshoe"/>
</dbReference>
<dbReference type="Proteomes" id="UP001165124">
    <property type="component" value="Unassembled WGS sequence"/>
</dbReference>
<name>A0A9W6PTY3_9ACTN</name>
<dbReference type="GO" id="GO:0031419">
    <property type="term" value="F:cobalamin binding"/>
    <property type="evidence" value="ECO:0007669"/>
    <property type="project" value="InterPro"/>
</dbReference>
<keyword evidence="4" id="KW-0408">Iron</keyword>
<dbReference type="SUPFAM" id="SSF102114">
    <property type="entry name" value="Radical SAM enzymes"/>
    <property type="match status" value="1"/>
</dbReference>
<dbReference type="InterPro" id="IPR006638">
    <property type="entry name" value="Elp3/MiaA/NifB-like_rSAM"/>
</dbReference>
<dbReference type="PROSITE" id="PS51918">
    <property type="entry name" value="RADICAL_SAM"/>
    <property type="match status" value="1"/>
</dbReference>
<sequence>MTRVCGPGAFKIVDLVLVNSPIHDYSRYPRYESSYSTPVGLLYVATSARNAGFDASILDAEHRQLAPAEIAAEINSMSPRVAGFNTFSINFAIVERITELIDPHIRIVIGGPHVSNMPAGHFGARLRRAQIMVRGDGESTIVDILRERHPSTIPGIYFRDALGMTVATAPAADISLDELPIPDRTMLPTEPYWRDGRRWMDISISRGCVFTCKFCAGSCRSNGTTYRRRSAESVVAEIHHLISNHQVQGIQIVDDLPFNGRAQLLDFLDLLEKERISLSWELNFPLQFLRKLSAVDIARMKALGVSRVSFGIESGSLQTRRVMGKFAKEEELFQVVRTLAECEISAKGYFVIGFPGESQLDMELTIDLARRLHAVGGSFFRPRIFMFKPMPGSALWQSLLAAGHSMDELLDYADFELERTYYNKHAWGTNRKYALVPPNVIQEMINDFYTSIGEQD</sequence>
<dbReference type="GO" id="GO:0003824">
    <property type="term" value="F:catalytic activity"/>
    <property type="evidence" value="ECO:0007669"/>
    <property type="project" value="InterPro"/>
</dbReference>
<accession>A0A9W6PTY3</accession>
<evidence type="ECO:0000256" key="4">
    <source>
        <dbReference type="ARBA" id="ARBA00023004"/>
    </source>
</evidence>
<keyword evidence="2" id="KW-0949">S-adenosyl-L-methionine</keyword>
<keyword evidence="9" id="KW-1185">Reference proteome</keyword>
<protein>
    <submittedName>
        <fullName evidence="8">B12-binding domain-containing radical SAM protein</fullName>
    </submittedName>
</protein>
<evidence type="ECO:0000313" key="8">
    <source>
        <dbReference type="EMBL" id="GLW62918.1"/>
    </source>
</evidence>
<dbReference type="GO" id="GO:0046872">
    <property type="term" value="F:metal ion binding"/>
    <property type="evidence" value="ECO:0007669"/>
    <property type="project" value="UniProtKB-KW"/>
</dbReference>
<dbReference type="InterPro" id="IPR058240">
    <property type="entry name" value="rSAM_sf"/>
</dbReference>
<dbReference type="EMBL" id="BSRZ01000002">
    <property type="protein sequence ID" value="GLW62918.1"/>
    <property type="molecule type" value="Genomic_DNA"/>
</dbReference>
<dbReference type="SFLD" id="SFLDS00029">
    <property type="entry name" value="Radical_SAM"/>
    <property type="match status" value="1"/>
</dbReference>
<keyword evidence="5" id="KW-0411">Iron-sulfur</keyword>
<dbReference type="Pfam" id="PF04055">
    <property type="entry name" value="Radical_SAM"/>
    <property type="match status" value="1"/>
</dbReference>
<evidence type="ECO:0000313" key="9">
    <source>
        <dbReference type="Proteomes" id="UP001165124"/>
    </source>
</evidence>
<feature type="domain" description="B12-binding" evidence="6">
    <location>
        <begin position="21"/>
        <end position="155"/>
    </location>
</feature>
<proteinExistence type="predicted"/>
<dbReference type="CDD" id="cd02068">
    <property type="entry name" value="radical_SAM_B12_BD"/>
    <property type="match status" value="1"/>
</dbReference>
<evidence type="ECO:0000256" key="1">
    <source>
        <dbReference type="ARBA" id="ARBA00001966"/>
    </source>
</evidence>
<dbReference type="Pfam" id="PF02310">
    <property type="entry name" value="B12-binding"/>
    <property type="match status" value="1"/>
</dbReference>
<evidence type="ECO:0000259" key="7">
    <source>
        <dbReference type="PROSITE" id="PS51918"/>
    </source>
</evidence>